<evidence type="ECO:0000313" key="1">
    <source>
        <dbReference type="EMBL" id="KAJ8627139.1"/>
    </source>
</evidence>
<comment type="caution">
    <text evidence="1">The sequence shown here is derived from an EMBL/GenBank/DDBJ whole genome shotgun (WGS) entry which is preliminary data.</text>
</comment>
<evidence type="ECO:0000313" key="2">
    <source>
        <dbReference type="Proteomes" id="UP001234297"/>
    </source>
</evidence>
<proteinExistence type="predicted"/>
<sequence>MDNSLALFVPRELLLNVLRAERSTPIRVLDRKFLPIDHHVFRTQKAIFNNKSEEGRPPRRFSGSEVEAKMESVEGEKTMKRLADGSMFKAKSPATRRHLRLVQPPSVQTIAHLAFSHHLSDPSLSRPPSSPSLPSLEKPRSPSLSIPPSPCAEHHPRRMLHIPPLCASLVSLGISLSRSRSPSPVHPLHPSLAAGPTLTAFQDIT</sequence>
<name>A0ACC2L116_PERAE</name>
<protein>
    <submittedName>
        <fullName evidence="1">Uncharacterized protein</fullName>
    </submittedName>
</protein>
<reference evidence="1 2" key="1">
    <citation type="journal article" date="2022" name="Hortic Res">
        <title>A haplotype resolved chromosomal level avocado genome allows analysis of novel avocado genes.</title>
        <authorList>
            <person name="Nath O."/>
            <person name="Fletcher S.J."/>
            <person name="Hayward A."/>
            <person name="Shaw L.M."/>
            <person name="Masouleh A.K."/>
            <person name="Furtado A."/>
            <person name="Henry R.J."/>
            <person name="Mitter N."/>
        </authorList>
    </citation>
    <scope>NUCLEOTIDE SEQUENCE [LARGE SCALE GENOMIC DNA]</scope>
    <source>
        <strain evidence="2">cv. Hass</strain>
    </source>
</reference>
<dbReference type="Proteomes" id="UP001234297">
    <property type="component" value="Chromosome 6"/>
</dbReference>
<keyword evidence="2" id="KW-1185">Reference proteome</keyword>
<accession>A0ACC2L116</accession>
<dbReference type="EMBL" id="CM056814">
    <property type="protein sequence ID" value="KAJ8627139.1"/>
    <property type="molecule type" value="Genomic_DNA"/>
</dbReference>
<gene>
    <name evidence="1" type="ORF">MRB53_020446</name>
</gene>
<organism evidence="1 2">
    <name type="scientific">Persea americana</name>
    <name type="common">Avocado</name>
    <dbReference type="NCBI Taxonomy" id="3435"/>
    <lineage>
        <taxon>Eukaryota</taxon>
        <taxon>Viridiplantae</taxon>
        <taxon>Streptophyta</taxon>
        <taxon>Embryophyta</taxon>
        <taxon>Tracheophyta</taxon>
        <taxon>Spermatophyta</taxon>
        <taxon>Magnoliopsida</taxon>
        <taxon>Magnoliidae</taxon>
        <taxon>Laurales</taxon>
        <taxon>Lauraceae</taxon>
        <taxon>Persea</taxon>
    </lineage>
</organism>